<accession>A0A023FGD1</accession>
<protein>
    <submittedName>
        <fullName evidence="2">Putative secreted protein</fullName>
    </submittedName>
</protein>
<keyword evidence="1" id="KW-0175">Coiled coil</keyword>
<evidence type="ECO:0000256" key="1">
    <source>
        <dbReference type="SAM" id="Coils"/>
    </source>
</evidence>
<organism evidence="2">
    <name type="scientific">Amblyomma cajennense</name>
    <name type="common">Cayenne tick</name>
    <name type="synonym">Acarus cajennensis</name>
    <dbReference type="NCBI Taxonomy" id="34607"/>
    <lineage>
        <taxon>Eukaryota</taxon>
        <taxon>Metazoa</taxon>
        <taxon>Ecdysozoa</taxon>
        <taxon>Arthropoda</taxon>
        <taxon>Chelicerata</taxon>
        <taxon>Arachnida</taxon>
        <taxon>Acari</taxon>
        <taxon>Parasitiformes</taxon>
        <taxon>Ixodida</taxon>
        <taxon>Ixodoidea</taxon>
        <taxon>Ixodidae</taxon>
        <taxon>Amblyomminae</taxon>
        <taxon>Amblyomma</taxon>
    </lineage>
</organism>
<evidence type="ECO:0000313" key="2">
    <source>
        <dbReference type="EMBL" id="JAC19793.1"/>
    </source>
</evidence>
<reference evidence="2" key="1">
    <citation type="submission" date="2014-03" db="EMBL/GenBank/DDBJ databases">
        <title>The sialotranscriptome of Amblyomma triste, Amblyomma parvum and Amblyomma cajennense ticks, uncovered by 454-based RNA-seq.</title>
        <authorList>
            <person name="Garcia G.R."/>
            <person name="Gardinassi L.G."/>
            <person name="Ribeiro J.M."/>
            <person name="Anatriello E."/>
            <person name="Ferreira B.R."/>
            <person name="Moreira H.N."/>
            <person name="Mafra C."/>
            <person name="Olegario M.M."/>
            <person name="Szabo P.J."/>
            <person name="Miranda-Santos I.K."/>
            <person name="Maruyama S.R."/>
        </authorList>
    </citation>
    <scope>NUCLEOTIDE SEQUENCE</scope>
    <source>
        <strain evidence="2">Uberlandia</strain>
        <tissue evidence="2">Salivary glands</tissue>
    </source>
</reference>
<dbReference type="EMBL" id="GBBK01004689">
    <property type="protein sequence ID" value="JAC19793.1"/>
    <property type="molecule type" value="mRNA"/>
</dbReference>
<dbReference type="AlphaFoldDB" id="A0A023FGD1"/>
<feature type="non-terminal residue" evidence="2">
    <location>
        <position position="346"/>
    </location>
</feature>
<sequence length="346" mass="39718">MEERQRLYIILSRWQVIMVLLLERLRAAKKRTDELDRASRVRCELRPNMEATQAALRQIAREKPTERVHIRSCLHLIQRIREMLKSQKASLDSLEKKGQDITALRKQHEAMEKEATEQGQRLEAALEAVSTYEDSLNAVESFLTQAEDGLQRYLNCCPELYATYLPALEALEQTLDKRERPLLGSLESAQANLTDSQGRRPDKASLERTRLLRDRWHQLREKTSQLHREMLQLHFLWLHWLTAEDKLIDWALKAAHEEDTGGAELSYAQAAARADVRSALKDLTSTDVSAKLIDPSPLQARISALQAAVPTLMEPRSVPHRHCDWSALGFSTHPAKLEQDLTQLEK</sequence>
<feature type="coiled-coil region" evidence="1">
    <location>
        <begin position="77"/>
        <end position="128"/>
    </location>
</feature>
<proteinExistence type="evidence at transcript level"/>
<name>A0A023FGD1_AMBCJ</name>